<accession>A0ACB8XWW7</accession>
<protein>
    <submittedName>
        <fullName evidence="1">Uncharacterized protein</fullName>
    </submittedName>
</protein>
<organism evidence="1 2">
    <name type="scientific">Smallanthus sonchifolius</name>
    <dbReference type="NCBI Taxonomy" id="185202"/>
    <lineage>
        <taxon>Eukaryota</taxon>
        <taxon>Viridiplantae</taxon>
        <taxon>Streptophyta</taxon>
        <taxon>Embryophyta</taxon>
        <taxon>Tracheophyta</taxon>
        <taxon>Spermatophyta</taxon>
        <taxon>Magnoliopsida</taxon>
        <taxon>eudicotyledons</taxon>
        <taxon>Gunneridae</taxon>
        <taxon>Pentapetalae</taxon>
        <taxon>asterids</taxon>
        <taxon>campanulids</taxon>
        <taxon>Asterales</taxon>
        <taxon>Asteraceae</taxon>
        <taxon>Asteroideae</taxon>
        <taxon>Heliantheae alliance</taxon>
        <taxon>Millerieae</taxon>
        <taxon>Smallanthus</taxon>
    </lineage>
</organism>
<proteinExistence type="predicted"/>
<reference evidence="2" key="1">
    <citation type="journal article" date="2022" name="Mol. Ecol. Resour.">
        <title>The genomes of chicory, endive, great burdock and yacon provide insights into Asteraceae palaeo-polyploidization history and plant inulin production.</title>
        <authorList>
            <person name="Fan W."/>
            <person name="Wang S."/>
            <person name="Wang H."/>
            <person name="Wang A."/>
            <person name="Jiang F."/>
            <person name="Liu H."/>
            <person name="Zhao H."/>
            <person name="Xu D."/>
            <person name="Zhang Y."/>
        </authorList>
    </citation>
    <scope>NUCLEOTIDE SEQUENCE [LARGE SCALE GENOMIC DNA]</scope>
    <source>
        <strain evidence="2">cv. Yunnan</strain>
    </source>
</reference>
<gene>
    <name evidence="1" type="ORF">L1987_85497</name>
</gene>
<name>A0ACB8XWW7_9ASTR</name>
<keyword evidence="2" id="KW-1185">Reference proteome</keyword>
<comment type="caution">
    <text evidence="1">The sequence shown here is derived from an EMBL/GenBank/DDBJ whole genome shotgun (WGS) entry which is preliminary data.</text>
</comment>
<dbReference type="EMBL" id="CM042046">
    <property type="protein sequence ID" value="KAI3675901.1"/>
    <property type="molecule type" value="Genomic_DNA"/>
</dbReference>
<dbReference type="Proteomes" id="UP001056120">
    <property type="component" value="Linkage Group LG29"/>
</dbReference>
<evidence type="ECO:0000313" key="2">
    <source>
        <dbReference type="Proteomes" id="UP001056120"/>
    </source>
</evidence>
<evidence type="ECO:0000313" key="1">
    <source>
        <dbReference type="EMBL" id="KAI3675901.1"/>
    </source>
</evidence>
<sequence length="191" mass="21445">MGPYPIIPSSRRLRPRTCEIDLLADTVFKSLHEVGRVSLPGIPTHRSFSRCRFLAFSTKHITCSCPLWLYVHFLLAAVSSASFNFVYGVGVICFFGWNFAGVDMCFHEVTSLIIRKETLATFNRALLHTVEGHTLHTRFRLSAAIADETGTATVTIFDTVAKQLLEKEASDLVTKEKHMKPQPQKGPYSKQ</sequence>
<reference evidence="1 2" key="2">
    <citation type="journal article" date="2022" name="Mol. Ecol. Resour.">
        <title>The genomes of chicory, endive, great burdock and yacon provide insights into Asteraceae paleo-polyploidization history and plant inulin production.</title>
        <authorList>
            <person name="Fan W."/>
            <person name="Wang S."/>
            <person name="Wang H."/>
            <person name="Wang A."/>
            <person name="Jiang F."/>
            <person name="Liu H."/>
            <person name="Zhao H."/>
            <person name="Xu D."/>
            <person name="Zhang Y."/>
        </authorList>
    </citation>
    <scope>NUCLEOTIDE SEQUENCE [LARGE SCALE GENOMIC DNA]</scope>
    <source>
        <strain evidence="2">cv. Yunnan</strain>
        <tissue evidence="1">Leaves</tissue>
    </source>
</reference>